<dbReference type="AlphaFoldDB" id="A0A5P8JWH0"/>
<evidence type="ECO:0000313" key="2">
    <source>
        <dbReference type="Proteomes" id="UP000327294"/>
    </source>
</evidence>
<geneLocation type="plasmid" evidence="1 2">
    <name>unnamed1</name>
</geneLocation>
<dbReference type="SUPFAM" id="SSF54060">
    <property type="entry name" value="His-Me finger endonucleases"/>
    <property type="match status" value="1"/>
</dbReference>
<evidence type="ECO:0000313" key="1">
    <source>
        <dbReference type="EMBL" id="QFQ94848.1"/>
    </source>
</evidence>
<reference evidence="1 2" key="1">
    <citation type="submission" date="2019-10" db="EMBL/GenBank/DDBJ databases">
        <title>Streptomyces sp. strain GY16 isolated from leaves of Broussonetia papyrifera.</title>
        <authorList>
            <person name="Mo P."/>
        </authorList>
    </citation>
    <scope>NUCLEOTIDE SEQUENCE [LARGE SCALE GENOMIC DNA]</scope>
    <source>
        <strain evidence="1 2">GY16</strain>
        <plasmid evidence="1 2">unnamed1</plasmid>
    </source>
</reference>
<dbReference type="Proteomes" id="UP000327294">
    <property type="component" value="Plasmid unnamed1"/>
</dbReference>
<keyword evidence="1" id="KW-0540">Nuclease</keyword>
<keyword evidence="2" id="KW-1185">Reference proteome</keyword>
<dbReference type="InterPro" id="IPR044925">
    <property type="entry name" value="His-Me_finger_sf"/>
</dbReference>
<keyword evidence="1" id="KW-0255">Endonuclease</keyword>
<keyword evidence="1" id="KW-0614">Plasmid</keyword>
<sequence>MGWAQLLADGETVARYWSHVLRRGPDDCWWWTGGLTDTAHGTFRAGSHTTATSRVVPAHLFGFRLAHGPDSIPAGHVVRHTCDEPPCQQPRHWLLGTRGDNNRDAAARRRLAGHALADVRGAVGRARAVQAAIAAADGPEEIEAAIAAALDAGNPSGALQNPLF</sequence>
<organism evidence="1 2">
    <name type="scientific">Streptomyces phaeolivaceus</name>
    <dbReference type="NCBI Taxonomy" id="2653200"/>
    <lineage>
        <taxon>Bacteria</taxon>
        <taxon>Bacillati</taxon>
        <taxon>Actinomycetota</taxon>
        <taxon>Actinomycetes</taxon>
        <taxon>Kitasatosporales</taxon>
        <taxon>Streptomycetaceae</taxon>
        <taxon>Streptomyces</taxon>
    </lineage>
</organism>
<accession>A0A5P8JWH0</accession>
<dbReference type="RefSeq" id="WP_152166383.1">
    <property type="nucleotide sequence ID" value="NZ_CP045095.1"/>
</dbReference>
<dbReference type="EMBL" id="CP045095">
    <property type="protein sequence ID" value="QFQ94848.1"/>
    <property type="molecule type" value="Genomic_DNA"/>
</dbReference>
<protein>
    <submittedName>
        <fullName evidence="1">HNH endonuclease</fullName>
    </submittedName>
</protein>
<dbReference type="GO" id="GO:0004519">
    <property type="term" value="F:endonuclease activity"/>
    <property type="evidence" value="ECO:0007669"/>
    <property type="project" value="UniProtKB-KW"/>
</dbReference>
<gene>
    <name evidence="1" type="ORF">F9278_00040</name>
</gene>
<keyword evidence="1" id="KW-0378">Hydrolase</keyword>
<name>A0A5P8JWH0_9ACTN</name>
<dbReference type="KEGG" id="sphv:F9278_00040"/>
<proteinExistence type="predicted"/>